<accession>A0A8H7C2P1</accession>
<reference evidence="1 2" key="1">
    <citation type="journal article" name="Sci. Rep.">
        <title>Telomere-to-telomere assembled and centromere annotated genomes of the two main subspecies of the button mushroom Agaricus bisporus reveal especially polymorphic chromosome ends.</title>
        <authorList>
            <person name="Sonnenberg A.S.M."/>
            <person name="Sedaghat-Telgerd N."/>
            <person name="Lavrijssen B."/>
            <person name="Ohm R.A."/>
            <person name="Hendrickx P.M."/>
            <person name="Scholtmeijer K."/>
            <person name="Baars J.J.P."/>
            <person name="van Peer A."/>
        </authorList>
    </citation>
    <scope>NUCLEOTIDE SEQUENCE [LARGE SCALE GENOMIC DNA]</scope>
    <source>
        <strain evidence="1 2">H119_p4</strain>
    </source>
</reference>
<dbReference type="Proteomes" id="UP000629468">
    <property type="component" value="Unassembled WGS sequence"/>
</dbReference>
<organism evidence="1 2">
    <name type="scientific">Agaricus bisporus var. burnettii</name>
    <dbReference type="NCBI Taxonomy" id="192524"/>
    <lineage>
        <taxon>Eukaryota</taxon>
        <taxon>Fungi</taxon>
        <taxon>Dikarya</taxon>
        <taxon>Basidiomycota</taxon>
        <taxon>Agaricomycotina</taxon>
        <taxon>Agaricomycetes</taxon>
        <taxon>Agaricomycetidae</taxon>
        <taxon>Agaricales</taxon>
        <taxon>Agaricineae</taxon>
        <taxon>Agaricaceae</taxon>
        <taxon>Agaricus</taxon>
    </lineage>
</organism>
<sequence length="164" mass="17659">MAKEEFQLVTTVTGPPRLFLVLRNIVNYVKKKTPSMSSAYLVNSNTFSTTNCSSGRLDLSSSSFSTTSNMSTMPVARDHPPFACEFNCRNSSPSATLTFTISVTDESGDEVLELNIVPPSPSLDAITVNDDLGSRMEALSLSRGTTATYSSYSSQRIGGGYSIQ</sequence>
<evidence type="ECO:0000313" key="2">
    <source>
        <dbReference type="Proteomes" id="UP000629468"/>
    </source>
</evidence>
<name>A0A8H7C2P1_AGABI</name>
<gene>
    <name evidence="1" type="ORF">Agabi119p4_10492</name>
</gene>
<comment type="caution">
    <text evidence="1">The sequence shown here is derived from an EMBL/GenBank/DDBJ whole genome shotgun (WGS) entry which is preliminary data.</text>
</comment>
<proteinExistence type="predicted"/>
<dbReference type="AlphaFoldDB" id="A0A8H7C2P1"/>
<protein>
    <submittedName>
        <fullName evidence="1">Uncharacterized protein</fullName>
    </submittedName>
</protein>
<dbReference type="EMBL" id="JABXXO010000014">
    <property type="protein sequence ID" value="KAF7761083.1"/>
    <property type="molecule type" value="Genomic_DNA"/>
</dbReference>
<evidence type="ECO:0000313" key="1">
    <source>
        <dbReference type="EMBL" id="KAF7761083.1"/>
    </source>
</evidence>